<dbReference type="PANTHER" id="PTHR47755:SF1">
    <property type="entry name" value="CELL DIVISION PROTEIN FTSX"/>
    <property type="match status" value="1"/>
</dbReference>
<keyword evidence="17" id="KW-1185">Reference proteome</keyword>
<comment type="similarity">
    <text evidence="2 12">Belongs to the ABC-4 integral membrane protein family. FtsX subfamily.</text>
</comment>
<keyword evidence="8 13" id="KW-0812">Transmembrane</keyword>
<dbReference type="InterPro" id="IPR040690">
    <property type="entry name" value="FtsX_ECD"/>
</dbReference>
<dbReference type="InterPro" id="IPR004513">
    <property type="entry name" value="FtsX"/>
</dbReference>
<dbReference type="GO" id="GO:0051301">
    <property type="term" value="P:cell division"/>
    <property type="evidence" value="ECO:0007669"/>
    <property type="project" value="UniProtKB-KW"/>
</dbReference>
<evidence type="ECO:0000256" key="9">
    <source>
        <dbReference type="ARBA" id="ARBA00022989"/>
    </source>
</evidence>
<feature type="domain" description="FtsX extracellular" evidence="15">
    <location>
        <begin position="55"/>
        <end position="150"/>
    </location>
</feature>
<evidence type="ECO:0000313" key="16">
    <source>
        <dbReference type="EMBL" id="MCJ8501173.1"/>
    </source>
</evidence>
<protein>
    <recommendedName>
        <fullName evidence="4 12">Cell division protein FtsX</fullName>
    </recommendedName>
</protein>
<name>A0AA41R9B8_9BACT</name>
<dbReference type="Proteomes" id="UP001165427">
    <property type="component" value="Unassembled WGS sequence"/>
</dbReference>
<dbReference type="InterPro" id="IPR047590">
    <property type="entry name" value="FtsX_proteobact-type"/>
</dbReference>
<dbReference type="GO" id="GO:0005886">
    <property type="term" value="C:plasma membrane"/>
    <property type="evidence" value="ECO:0007669"/>
    <property type="project" value="UniProtKB-SubCell"/>
</dbReference>
<feature type="transmembrane region" description="Helical" evidence="13">
    <location>
        <begin position="20"/>
        <end position="41"/>
    </location>
</feature>
<accession>A0AA41R9B8</accession>
<feature type="transmembrane region" description="Helical" evidence="13">
    <location>
        <begin position="261"/>
        <end position="286"/>
    </location>
</feature>
<evidence type="ECO:0000256" key="2">
    <source>
        <dbReference type="ARBA" id="ARBA00007379"/>
    </source>
</evidence>
<dbReference type="PIRSF" id="PIRSF003097">
    <property type="entry name" value="FtsX"/>
    <property type="match status" value="1"/>
</dbReference>
<evidence type="ECO:0000259" key="15">
    <source>
        <dbReference type="Pfam" id="PF18075"/>
    </source>
</evidence>
<evidence type="ECO:0000256" key="11">
    <source>
        <dbReference type="ARBA" id="ARBA00023306"/>
    </source>
</evidence>
<dbReference type="AlphaFoldDB" id="A0AA41R9B8"/>
<evidence type="ECO:0000256" key="5">
    <source>
        <dbReference type="ARBA" id="ARBA00022475"/>
    </source>
</evidence>
<evidence type="ECO:0000313" key="17">
    <source>
        <dbReference type="Proteomes" id="UP001165427"/>
    </source>
</evidence>
<dbReference type="EMBL" id="JALJRB010000011">
    <property type="protein sequence ID" value="MCJ8501173.1"/>
    <property type="molecule type" value="Genomic_DNA"/>
</dbReference>
<evidence type="ECO:0000256" key="6">
    <source>
        <dbReference type="ARBA" id="ARBA00022519"/>
    </source>
</evidence>
<dbReference type="RefSeq" id="WP_246907706.1">
    <property type="nucleotide sequence ID" value="NZ_JALJRB010000011.1"/>
</dbReference>
<evidence type="ECO:0000256" key="7">
    <source>
        <dbReference type="ARBA" id="ARBA00022618"/>
    </source>
</evidence>
<evidence type="ECO:0000259" key="14">
    <source>
        <dbReference type="Pfam" id="PF02687"/>
    </source>
</evidence>
<feature type="transmembrane region" description="Helical" evidence="13">
    <location>
        <begin position="169"/>
        <end position="195"/>
    </location>
</feature>
<evidence type="ECO:0000256" key="8">
    <source>
        <dbReference type="ARBA" id="ARBA00022692"/>
    </source>
</evidence>
<dbReference type="InterPro" id="IPR003838">
    <property type="entry name" value="ABC3_permease_C"/>
</dbReference>
<sequence>MKRFFLRALKDIRDNRFLTAITVITVALSIMIAAAFALFFVNAGGILNMWQQGIRMMVYLTPQVSEAARQDTMAQLQSIAGVQEARYISSEEALERLRGQMQHHDALLDNLRRNPLPEAFEITLQADRRDSTSLQFLAERIANLETVADVEYGQEWIGRFTAIVNLFSLAGYAIGGLFFMATVFIVANTIRLVLYARREEIEIMRLVGATDRFIRVPFYLQGMIQGGLGTLLGLGSLLLGYLYLTRQFGDPMATEMFTIRFFPVLTCAGIVLGGMVVGWLGSWVSLKQFLK</sequence>
<comment type="subcellular location">
    <subcellularLocation>
        <location evidence="1">Cell inner membrane</location>
        <topology evidence="1">Multi-pass membrane protein</topology>
    </subcellularLocation>
</comment>
<evidence type="ECO:0000256" key="3">
    <source>
        <dbReference type="ARBA" id="ARBA00011160"/>
    </source>
</evidence>
<evidence type="ECO:0000256" key="1">
    <source>
        <dbReference type="ARBA" id="ARBA00004429"/>
    </source>
</evidence>
<proteinExistence type="inferred from homology"/>
<comment type="subunit">
    <text evidence="3">Forms a membrane-associated complex with FtsE.</text>
</comment>
<keyword evidence="10 12" id="KW-0472">Membrane</keyword>
<evidence type="ECO:0000256" key="13">
    <source>
        <dbReference type="SAM" id="Phobius"/>
    </source>
</evidence>
<dbReference type="PANTHER" id="PTHR47755">
    <property type="entry name" value="CELL DIVISION PROTEIN FTSX"/>
    <property type="match status" value="1"/>
</dbReference>
<dbReference type="GO" id="GO:0032153">
    <property type="term" value="C:cell division site"/>
    <property type="evidence" value="ECO:0007669"/>
    <property type="project" value="TreeGrafter"/>
</dbReference>
<evidence type="ECO:0000256" key="12">
    <source>
        <dbReference type="PIRNR" id="PIRNR003097"/>
    </source>
</evidence>
<evidence type="ECO:0000256" key="10">
    <source>
        <dbReference type="ARBA" id="ARBA00023136"/>
    </source>
</evidence>
<dbReference type="Pfam" id="PF02687">
    <property type="entry name" value="FtsX"/>
    <property type="match status" value="1"/>
</dbReference>
<keyword evidence="7 12" id="KW-0132">Cell division</keyword>
<gene>
    <name evidence="16" type="primary">ftsX</name>
    <name evidence="16" type="ORF">MRX98_11370</name>
</gene>
<dbReference type="Gene3D" id="3.30.70.3040">
    <property type="match status" value="1"/>
</dbReference>
<keyword evidence="9 13" id="KW-1133">Transmembrane helix</keyword>
<reference evidence="16" key="1">
    <citation type="submission" date="2022-04" db="EMBL/GenBank/DDBJ databases">
        <title>Desulfatitalea alkaliphila sp. nov., a novel anaerobic sulfate-reducing bacterium isolated from terrestrial mud volcano, Taman Peninsula, Russia.</title>
        <authorList>
            <person name="Khomyakova M.A."/>
            <person name="Merkel A.Y."/>
            <person name="Slobodkin A.I."/>
        </authorList>
    </citation>
    <scope>NUCLEOTIDE SEQUENCE</scope>
    <source>
        <strain evidence="16">M08but</strain>
    </source>
</reference>
<comment type="caution">
    <text evidence="16">The sequence shown here is derived from an EMBL/GenBank/DDBJ whole genome shotgun (WGS) entry which is preliminary data.</text>
</comment>
<organism evidence="16 17">
    <name type="scientific">Desulfatitalea alkaliphila</name>
    <dbReference type="NCBI Taxonomy" id="2929485"/>
    <lineage>
        <taxon>Bacteria</taxon>
        <taxon>Pseudomonadati</taxon>
        <taxon>Thermodesulfobacteriota</taxon>
        <taxon>Desulfobacteria</taxon>
        <taxon>Desulfobacterales</taxon>
        <taxon>Desulfosarcinaceae</taxon>
        <taxon>Desulfatitalea</taxon>
    </lineage>
</organism>
<feature type="transmembrane region" description="Helical" evidence="13">
    <location>
        <begin position="216"/>
        <end position="241"/>
    </location>
</feature>
<evidence type="ECO:0000256" key="4">
    <source>
        <dbReference type="ARBA" id="ARBA00021907"/>
    </source>
</evidence>
<keyword evidence="11 12" id="KW-0131">Cell cycle</keyword>
<keyword evidence="6" id="KW-0997">Cell inner membrane</keyword>
<feature type="domain" description="ABC3 transporter permease C-terminal" evidence="14">
    <location>
        <begin position="173"/>
        <end position="291"/>
    </location>
</feature>
<dbReference type="Pfam" id="PF18075">
    <property type="entry name" value="FtsX_ECD"/>
    <property type="match status" value="1"/>
</dbReference>
<dbReference type="NCBIfam" id="TIGR00439">
    <property type="entry name" value="FtsX_Gneg"/>
    <property type="match status" value="1"/>
</dbReference>
<keyword evidence="5 12" id="KW-1003">Cell membrane</keyword>